<proteinExistence type="predicted"/>
<keyword evidence="4" id="KW-1185">Reference proteome</keyword>
<dbReference type="AlphaFoldDB" id="A0AAN9SCR0"/>
<dbReference type="EMBL" id="JAYMYS010000005">
    <property type="protein sequence ID" value="KAK7391683.1"/>
    <property type="molecule type" value="Genomic_DNA"/>
</dbReference>
<dbReference type="Proteomes" id="UP001386955">
    <property type="component" value="Unassembled WGS sequence"/>
</dbReference>
<name>A0AAN9SCR0_PSOTE</name>
<gene>
    <name evidence="3" type="ORF">VNO78_20102</name>
</gene>
<comment type="caution">
    <text evidence="3">The sequence shown here is derived from an EMBL/GenBank/DDBJ whole genome shotgun (WGS) entry which is preliminary data.</text>
</comment>
<evidence type="ECO:0000259" key="1">
    <source>
        <dbReference type="Pfam" id="PF14576"/>
    </source>
</evidence>
<reference evidence="3 4" key="1">
    <citation type="submission" date="2024-01" db="EMBL/GenBank/DDBJ databases">
        <title>The genomes of 5 underutilized Papilionoideae crops provide insights into root nodulation and disease resistanc.</title>
        <authorList>
            <person name="Jiang F."/>
        </authorList>
    </citation>
    <scope>NUCLEOTIDE SEQUENCE [LARGE SCALE GENOMIC DNA]</scope>
    <source>
        <strain evidence="3">DUOXIRENSHENG_FW03</strain>
        <tissue evidence="3">Leaves</tissue>
    </source>
</reference>
<dbReference type="GO" id="GO:0010088">
    <property type="term" value="P:phloem development"/>
    <property type="evidence" value="ECO:0007669"/>
    <property type="project" value="InterPro"/>
</dbReference>
<dbReference type="Pfam" id="PF14576">
    <property type="entry name" value="SEO_N"/>
    <property type="match status" value="1"/>
</dbReference>
<sequence length="665" mass="75746">MALSNGTSTTVLIPQNATASIQHRANLPNPFDLTDDQILDIVYLAHLNDDETCDTDKLYNLVSNIVLRSQSPVSASSSKPEFVTLKLISCQMISTRNAAQCVHQTTMWILQHLKCYSWDAKALISIGAVCLEYGSFVHLSQFQNNEVLGISLRQLNQVQNRDASAVGELVTYIVQVFTNVKEWSMYAADGYDPEDVPDLTEAFQAILVVVYWTVAATVAATGNLVGVSTYKLSEYKVRLSAAVVKLTTHLEIIRTQIANVRDYVTIRNIYDRPKDIVELLKALIYPQQKVAETPKIFEGTNLITKGVEVFRQKHVLVFISSLVSIEDEISLLNSMYDRLQEDPKEAKGFKKEDFKILWIPVVEEWSQSNREQFKALKSGIKFYAVEYFYELPGLKIIKDTERVNYDIHPIAPLFSPKGTLLNENALEVIFEWGIEAFPFRKADGEELTQKWKWLWDLILKATPGLQVKENRYIFIYGGANNTWVQNFTHELSKIKINETIQRADIIIEHYQLGKGKVEPNNLVPSFWIGVERKKHNKKHQEAVDCEIQKIVKCLFCLKRDPQGWAILSKGHNIKLLCHGQAVYQTVAEFQNWKAKVFEREGFDVAFKEYYDAKEKEISATQPCENYISTANVIATITCPNPLCGRVMEVSSVNYKCCHRDDPLSC</sequence>
<dbReference type="PANTHER" id="PTHR33232:SF19">
    <property type="entry name" value="SIEVE ELEMENT OCCLUSION-RELATED"/>
    <property type="match status" value="1"/>
</dbReference>
<dbReference type="InterPro" id="IPR039299">
    <property type="entry name" value="SEOA"/>
</dbReference>
<feature type="domain" description="Sieve element occlusion N-terminal" evidence="1">
    <location>
        <begin position="83"/>
        <end position="271"/>
    </location>
</feature>
<dbReference type="PANTHER" id="PTHR33232">
    <property type="entry name" value="PROTEIN SIEVE ELEMENT OCCLUSION B-LIKE"/>
    <property type="match status" value="1"/>
</dbReference>
<dbReference type="InterPro" id="IPR027944">
    <property type="entry name" value="SEO_C"/>
</dbReference>
<organism evidence="3 4">
    <name type="scientific">Psophocarpus tetragonolobus</name>
    <name type="common">Winged bean</name>
    <name type="synonym">Dolichos tetragonolobus</name>
    <dbReference type="NCBI Taxonomy" id="3891"/>
    <lineage>
        <taxon>Eukaryota</taxon>
        <taxon>Viridiplantae</taxon>
        <taxon>Streptophyta</taxon>
        <taxon>Embryophyta</taxon>
        <taxon>Tracheophyta</taxon>
        <taxon>Spermatophyta</taxon>
        <taxon>Magnoliopsida</taxon>
        <taxon>eudicotyledons</taxon>
        <taxon>Gunneridae</taxon>
        <taxon>Pentapetalae</taxon>
        <taxon>rosids</taxon>
        <taxon>fabids</taxon>
        <taxon>Fabales</taxon>
        <taxon>Fabaceae</taxon>
        <taxon>Papilionoideae</taxon>
        <taxon>50 kb inversion clade</taxon>
        <taxon>NPAAA clade</taxon>
        <taxon>indigoferoid/millettioid clade</taxon>
        <taxon>Phaseoleae</taxon>
        <taxon>Psophocarpus</taxon>
    </lineage>
</organism>
<feature type="domain" description="Sieve element occlusion C-terminal" evidence="2">
    <location>
        <begin position="466"/>
        <end position="658"/>
    </location>
</feature>
<protein>
    <recommendedName>
        <fullName evidence="5">Protein SIEVE ELEMENT OCCLUSION B</fullName>
    </recommendedName>
</protein>
<evidence type="ECO:0000313" key="4">
    <source>
        <dbReference type="Proteomes" id="UP001386955"/>
    </source>
</evidence>
<accession>A0AAN9SCR0</accession>
<evidence type="ECO:0000313" key="3">
    <source>
        <dbReference type="EMBL" id="KAK7391683.1"/>
    </source>
</evidence>
<evidence type="ECO:0008006" key="5">
    <source>
        <dbReference type="Google" id="ProtNLM"/>
    </source>
</evidence>
<evidence type="ECO:0000259" key="2">
    <source>
        <dbReference type="Pfam" id="PF14577"/>
    </source>
</evidence>
<dbReference type="InterPro" id="IPR027942">
    <property type="entry name" value="SEO_N"/>
</dbReference>
<dbReference type="Pfam" id="PF14577">
    <property type="entry name" value="SEO_C"/>
    <property type="match status" value="1"/>
</dbReference>